<organism evidence="2 3">
    <name type="scientific">Parascaris equorum</name>
    <name type="common">Equine roundworm</name>
    <dbReference type="NCBI Taxonomy" id="6256"/>
    <lineage>
        <taxon>Eukaryota</taxon>
        <taxon>Metazoa</taxon>
        <taxon>Ecdysozoa</taxon>
        <taxon>Nematoda</taxon>
        <taxon>Chromadorea</taxon>
        <taxon>Rhabditida</taxon>
        <taxon>Spirurina</taxon>
        <taxon>Ascaridomorpha</taxon>
        <taxon>Ascaridoidea</taxon>
        <taxon>Ascarididae</taxon>
        <taxon>Parascaris</taxon>
    </lineage>
</organism>
<feature type="compositionally biased region" description="Polar residues" evidence="1">
    <location>
        <begin position="32"/>
        <end position="44"/>
    </location>
</feature>
<feature type="region of interest" description="Disordered" evidence="1">
    <location>
        <begin position="32"/>
        <end position="77"/>
    </location>
</feature>
<evidence type="ECO:0000256" key="1">
    <source>
        <dbReference type="SAM" id="MobiDB-lite"/>
    </source>
</evidence>
<dbReference type="Proteomes" id="UP000887564">
    <property type="component" value="Unplaced"/>
</dbReference>
<dbReference type="WBParaSite" id="PEQ_0001097401-mRNA-1">
    <property type="protein sequence ID" value="PEQ_0001097401-mRNA-1"/>
    <property type="gene ID" value="PEQ_0001097401"/>
</dbReference>
<evidence type="ECO:0000313" key="3">
    <source>
        <dbReference type="WBParaSite" id="PEQ_0001097401-mRNA-1"/>
    </source>
</evidence>
<feature type="compositionally biased region" description="Pro residues" evidence="1">
    <location>
        <begin position="66"/>
        <end position="77"/>
    </location>
</feature>
<name>A0A914S1F3_PAREQ</name>
<dbReference type="AlphaFoldDB" id="A0A914S1F3"/>
<reference evidence="3" key="1">
    <citation type="submission" date="2022-11" db="UniProtKB">
        <authorList>
            <consortium name="WormBaseParasite"/>
        </authorList>
    </citation>
    <scope>IDENTIFICATION</scope>
</reference>
<accession>A0A914S1F3</accession>
<keyword evidence="2" id="KW-1185">Reference proteome</keyword>
<protein>
    <submittedName>
        <fullName evidence="3">Uncharacterized protein</fullName>
    </submittedName>
</protein>
<evidence type="ECO:0000313" key="2">
    <source>
        <dbReference type="Proteomes" id="UP000887564"/>
    </source>
</evidence>
<sequence length="77" mass="8224">MDLKLNTEAILTTLDKAKVKVIDFEQISEKQGTNSCRENPNWLRSTAVGTGTGTGTGTGLLTTTTPLPPPHVLHPPL</sequence>
<proteinExistence type="predicted"/>